<dbReference type="InterPro" id="IPR038141">
    <property type="entry name" value="YutD-like_sf"/>
</dbReference>
<sequence>MIQVNGKSYEVIQENRNGWDPEAFKQRYSDVLERYDYIIGDWGYNQLRLKGFYRDNHPKVNKDSSISGIMDYINEYCNFGCPYFVLQRVKDVPREPQAVIKDSSEPREQSADKLGNEPEQPKTAPKPAQVQGRVKEQVDPPAQAAEPSAQAVEPPAQAVEPPAKSQTVQDGAVQAPDPSKDAQPNNKKVPE</sequence>
<organism evidence="2 3">
    <name type="scientific">Paenibacillus zeisoli</name>
    <dbReference type="NCBI Taxonomy" id="2496267"/>
    <lineage>
        <taxon>Bacteria</taxon>
        <taxon>Bacillati</taxon>
        <taxon>Bacillota</taxon>
        <taxon>Bacilli</taxon>
        <taxon>Bacillales</taxon>
        <taxon>Paenibacillaceae</taxon>
        <taxon>Paenibacillus</taxon>
    </lineage>
</organism>
<comment type="caution">
    <text evidence="2">The sequence shown here is derived from an EMBL/GenBank/DDBJ whole genome shotgun (WGS) entry which is preliminary data.</text>
</comment>
<dbReference type="AlphaFoldDB" id="A0A3S1D7T2"/>
<accession>A0A3S1D7T2</accession>
<evidence type="ECO:0000256" key="1">
    <source>
        <dbReference type="SAM" id="MobiDB-lite"/>
    </source>
</evidence>
<evidence type="ECO:0000313" key="2">
    <source>
        <dbReference type="EMBL" id="RUT29065.1"/>
    </source>
</evidence>
<dbReference type="Gene3D" id="3.50.4.20">
    <property type="match status" value="1"/>
</dbReference>
<dbReference type="RefSeq" id="WP_127200097.1">
    <property type="nucleotide sequence ID" value="NZ_RZNX01000007.1"/>
</dbReference>
<protein>
    <submittedName>
        <fullName evidence="2">DUF1027 domain-containing protein</fullName>
    </submittedName>
</protein>
<feature type="compositionally biased region" description="Polar residues" evidence="1">
    <location>
        <begin position="182"/>
        <end position="191"/>
    </location>
</feature>
<keyword evidence="3" id="KW-1185">Reference proteome</keyword>
<feature type="region of interest" description="Disordered" evidence="1">
    <location>
        <begin position="98"/>
        <end position="191"/>
    </location>
</feature>
<dbReference type="Pfam" id="PF06265">
    <property type="entry name" value="YutD-like"/>
    <property type="match status" value="1"/>
</dbReference>
<proteinExistence type="predicted"/>
<name>A0A3S1D7T2_9BACL</name>
<feature type="compositionally biased region" description="Low complexity" evidence="1">
    <location>
        <begin position="140"/>
        <end position="163"/>
    </location>
</feature>
<dbReference type="OrthoDB" id="1650379at2"/>
<reference evidence="2 3" key="1">
    <citation type="submission" date="2018-12" db="EMBL/GenBank/DDBJ databases">
        <authorList>
            <person name="Sun L."/>
            <person name="Chen Z."/>
        </authorList>
    </citation>
    <scope>NUCLEOTIDE SEQUENCE [LARGE SCALE GENOMIC DNA]</scope>
    <source>
        <strain evidence="2 3">3-5-3</strain>
    </source>
</reference>
<feature type="compositionally biased region" description="Basic and acidic residues" evidence="1">
    <location>
        <begin position="102"/>
        <end position="120"/>
    </location>
</feature>
<gene>
    <name evidence="2" type="ORF">EJP77_15175</name>
</gene>
<evidence type="ECO:0000313" key="3">
    <source>
        <dbReference type="Proteomes" id="UP000272464"/>
    </source>
</evidence>
<dbReference type="EMBL" id="RZNX01000007">
    <property type="protein sequence ID" value="RUT29065.1"/>
    <property type="molecule type" value="Genomic_DNA"/>
</dbReference>
<dbReference type="Proteomes" id="UP000272464">
    <property type="component" value="Unassembled WGS sequence"/>
</dbReference>
<dbReference type="InterPro" id="IPR009370">
    <property type="entry name" value="YutD-like"/>
</dbReference>